<keyword evidence="2" id="KW-0677">Repeat</keyword>
<feature type="site" description="Catalytically relevant" evidence="6">
    <location>
        <position position="55"/>
    </location>
</feature>
<dbReference type="GO" id="GO:0046872">
    <property type="term" value="F:metal ion binding"/>
    <property type="evidence" value="ECO:0007669"/>
    <property type="project" value="UniProtKB-KW"/>
</dbReference>
<dbReference type="FunFam" id="3.40.50.10490:FF:000011">
    <property type="entry name" value="Arabinose 5-phosphate isomerase"/>
    <property type="match status" value="1"/>
</dbReference>
<dbReference type="InterPro" id="IPR000644">
    <property type="entry name" value="CBS_dom"/>
</dbReference>
<dbReference type="SMART" id="SM00116">
    <property type="entry name" value="CBS"/>
    <property type="match status" value="2"/>
</dbReference>
<dbReference type="InterPro" id="IPR046342">
    <property type="entry name" value="CBS_dom_sf"/>
</dbReference>
<keyword evidence="4 10" id="KW-0413">Isomerase</keyword>
<proteinExistence type="inferred from homology"/>
<evidence type="ECO:0000256" key="1">
    <source>
        <dbReference type="ARBA" id="ARBA00008165"/>
    </source>
</evidence>
<dbReference type="InterPro" id="IPR046348">
    <property type="entry name" value="SIS_dom_sf"/>
</dbReference>
<dbReference type="PANTHER" id="PTHR42745:SF1">
    <property type="entry name" value="ARABINOSE 5-PHOSPHATE ISOMERASE KDSD"/>
    <property type="match status" value="1"/>
</dbReference>
<evidence type="ECO:0000256" key="3">
    <source>
        <dbReference type="ARBA" id="ARBA00023122"/>
    </source>
</evidence>
<sequence>MTKNKFNFLASAKKTILIEAKAVSDIQKQLDTNFNKFCEAANDSKGKIVIMGVGKSGHIGKKISATLSSTGTNSVFMHPTEAAHGDMGLLEKKDIVLLISNSGESDEIIQILSSLKRLSKKIGSITSNKNSTIAKNSDFPLILKSKEACPMNLAPTSSTTACLALGDAIAIALLEAKGFTSKDFASSHPAGKLGRRLITKVSDLMQSGKSIPLVNDETILSDALLEISEKKLGLTLIQNKSKKVIGIFTDGDLRRCIGEKRDINNTKINEVMTKNFIKVSENTLAIDAAKIMEENKIFSLVVTNNYKKVIGVITMHSLIESRIL</sequence>
<evidence type="ECO:0000256" key="5">
    <source>
        <dbReference type="PIRSR" id="PIRSR004692-2"/>
    </source>
</evidence>
<evidence type="ECO:0000256" key="7">
    <source>
        <dbReference type="PROSITE-ProRule" id="PRU00703"/>
    </source>
</evidence>
<evidence type="ECO:0000313" key="10">
    <source>
        <dbReference type="EMBL" id="EJP73477.1"/>
    </source>
</evidence>
<dbReference type="Gene3D" id="3.40.50.10490">
    <property type="entry name" value="Glucose-6-phosphate isomerase like protein, domain 1"/>
    <property type="match status" value="1"/>
</dbReference>
<dbReference type="EC" id="5.3.1.13" evidence="4"/>
<evidence type="ECO:0000313" key="11">
    <source>
        <dbReference type="Proteomes" id="UP000010116"/>
    </source>
</evidence>
<feature type="binding site" evidence="5">
    <location>
        <position position="78"/>
    </location>
    <ligand>
        <name>Zn(2+)</name>
        <dbReference type="ChEBI" id="CHEBI:29105"/>
    </ligand>
</feature>
<dbReference type="Gene3D" id="3.10.580.10">
    <property type="entry name" value="CBS-domain"/>
    <property type="match status" value="1"/>
</dbReference>
<evidence type="ECO:0000256" key="4">
    <source>
        <dbReference type="PIRNR" id="PIRNR004692"/>
    </source>
</evidence>
<dbReference type="HOGENOM" id="CLU_040681_13_1_6"/>
<feature type="domain" description="CBS" evidence="8">
    <location>
        <begin position="205"/>
        <end position="263"/>
    </location>
</feature>
<accession>J4V4P5</accession>
<keyword evidence="5" id="KW-0479">Metal-binding</keyword>
<comment type="similarity">
    <text evidence="1 4">Belongs to the SIS family. GutQ/KpsF subfamily.</text>
</comment>
<protein>
    <recommendedName>
        <fullName evidence="4">Arabinose 5-phosphate isomerase</fullName>
        <shortName evidence="4">API</shortName>
        <ecNumber evidence="4">5.3.1.13</ecNumber>
    </recommendedName>
</protein>
<dbReference type="CDD" id="cd04604">
    <property type="entry name" value="CBS_pair_SIS_assoc"/>
    <property type="match status" value="1"/>
</dbReference>
<gene>
    <name evidence="10" type="primary">kdsD</name>
    <name evidence="10" type="ORF">NT02SARS_0304</name>
</gene>
<keyword evidence="3 7" id="KW-0129">CBS domain</keyword>
<dbReference type="InterPro" id="IPR001347">
    <property type="entry name" value="SIS_dom"/>
</dbReference>
<dbReference type="GO" id="GO:1901135">
    <property type="term" value="P:carbohydrate derivative metabolic process"/>
    <property type="evidence" value="ECO:0007669"/>
    <property type="project" value="InterPro"/>
</dbReference>
<dbReference type="InterPro" id="IPR004800">
    <property type="entry name" value="KdsD/KpsF-type"/>
</dbReference>
<dbReference type="GO" id="GO:0019146">
    <property type="term" value="F:arabinose-5-phosphate isomerase activity"/>
    <property type="evidence" value="ECO:0007669"/>
    <property type="project" value="UniProtKB-EC"/>
</dbReference>
<feature type="site" description="Catalytically relevant" evidence="6">
    <location>
        <position position="107"/>
    </location>
</feature>
<evidence type="ECO:0000259" key="9">
    <source>
        <dbReference type="PROSITE" id="PS51464"/>
    </source>
</evidence>
<dbReference type="PROSITE" id="PS51371">
    <property type="entry name" value="CBS"/>
    <property type="match status" value="2"/>
</dbReference>
<dbReference type="CDD" id="cd05014">
    <property type="entry name" value="SIS_Kpsf"/>
    <property type="match status" value="1"/>
</dbReference>
<keyword evidence="5" id="KW-0862">Zinc</keyword>
<reference evidence="10 11" key="1">
    <citation type="journal article" date="2012" name="ISME J.">
        <title>Genomic insights to SAR86, an abundant and uncultivated marine bacterial lineage.</title>
        <authorList>
            <person name="Dupont C.L."/>
            <person name="Rusch D.B."/>
            <person name="Yooseph S."/>
            <person name="Lombardo M.J."/>
            <person name="Richter R.A."/>
            <person name="Valas R."/>
            <person name="Novotny M."/>
            <person name="Yee-Greenbaum J."/>
            <person name="Selengut J.D."/>
            <person name="Haft D.H."/>
            <person name="Halpern A.L."/>
            <person name="Lasken R.S."/>
            <person name="Nealson K."/>
            <person name="Friedman R."/>
            <person name="Venter J.C."/>
        </authorList>
    </citation>
    <scope>NUCLEOTIDE SEQUENCE [LARGE SCALE GENOMIC DNA]</scope>
</reference>
<dbReference type="EMBL" id="JH611165">
    <property type="protein sequence ID" value="EJP73477.1"/>
    <property type="molecule type" value="Genomic_DNA"/>
</dbReference>
<dbReference type="Pfam" id="PF01380">
    <property type="entry name" value="SIS"/>
    <property type="match status" value="1"/>
</dbReference>
<dbReference type="PIRSF" id="PIRSF004692">
    <property type="entry name" value="KdsD_KpsF"/>
    <property type="match status" value="1"/>
</dbReference>
<feature type="domain" description="SIS" evidence="9">
    <location>
        <begin position="37"/>
        <end position="179"/>
    </location>
</feature>
<dbReference type="InterPro" id="IPR050986">
    <property type="entry name" value="GutQ/KpsF_isomerases"/>
</dbReference>
<dbReference type="PANTHER" id="PTHR42745">
    <property type="match status" value="1"/>
</dbReference>
<dbReference type="GO" id="GO:0097367">
    <property type="term" value="F:carbohydrate derivative binding"/>
    <property type="evidence" value="ECO:0007669"/>
    <property type="project" value="InterPro"/>
</dbReference>
<feature type="domain" description="CBS" evidence="8">
    <location>
        <begin position="272"/>
        <end position="324"/>
    </location>
</feature>
<dbReference type="Proteomes" id="UP000010116">
    <property type="component" value="Unassembled WGS sequence"/>
</dbReference>
<evidence type="ECO:0000256" key="2">
    <source>
        <dbReference type="ARBA" id="ARBA00022737"/>
    </source>
</evidence>
<dbReference type="Pfam" id="PF00571">
    <property type="entry name" value="CBS"/>
    <property type="match status" value="2"/>
</dbReference>
<organism evidence="10 11">
    <name type="scientific">SAR86 cluster bacterium SAR86B</name>
    <dbReference type="NCBI Taxonomy" id="1123867"/>
    <lineage>
        <taxon>Bacteria</taxon>
        <taxon>Pseudomonadati</taxon>
        <taxon>Pseudomonadota</taxon>
        <taxon>Gammaproteobacteria</taxon>
        <taxon>SAR86 cluster</taxon>
    </lineage>
</organism>
<dbReference type="InterPro" id="IPR035474">
    <property type="entry name" value="SIS_Kpsf"/>
</dbReference>
<dbReference type="PROSITE" id="PS51464">
    <property type="entry name" value="SIS"/>
    <property type="match status" value="1"/>
</dbReference>
<feature type="site" description="Catalytically relevant" evidence="6">
    <location>
        <position position="188"/>
    </location>
</feature>
<dbReference type="AlphaFoldDB" id="J4V4P5"/>
<dbReference type="NCBIfam" id="TIGR00393">
    <property type="entry name" value="kpsF"/>
    <property type="match status" value="1"/>
</dbReference>
<dbReference type="SUPFAM" id="SSF53697">
    <property type="entry name" value="SIS domain"/>
    <property type="match status" value="1"/>
</dbReference>
<evidence type="ECO:0000259" key="8">
    <source>
        <dbReference type="PROSITE" id="PS51371"/>
    </source>
</evidence>
<name>J4V4P5_9GAMM</name>
<feature type="site" description="Catalytically relevant" evidence="6">
    <location>
        <position position="147"/>
    </location>
</feature>
<comment type="catalytic activity">
    <reaction evidence="4">
        <text>D-arabinose 5-phosphate = D-ribulose 5-phosphate</text>
        <dbReference type="Rhea" id="RHEA:23104"/>
        <dbReference type="ChEBI" id="CHEBI:57693"/>
        <dbReference type="ChEBI" id="CHEBI:58121"/>
        <dbReference type="EC" id="5.3.1.13"/>
    </reaction>
</comment>
<evidence type="ECO:0000256" key="6">
    <source>
        <dbReference type="PIRSR" id="PIRSR004692-3"/>
    </source>
</evidence>
<dbReference type="GO" id="GO:0005975">
    <property type="term" value="P:carbohydrate metabolic process"/>
    <property type="evidence" value="ECO:0007669"/>
    <property type="project" value="InterPro"/>
</dbReference>